<dbReference type="AlphaFoldDB" id="A0A6J6AG90"/>
<protein>
    <submittedName>
        <fullName evidence="1">Unannotated protein</fullName>
    </submittedName>
</protein>
<sequence>MVTSTFSRSLRDVAPARNGTSHSSSVASKCVFDVSGHASPWWCRKNPIRCRNAVADPLPSTAMFVARTRSSKASVVSVPGVGCRSRSSMRMLPTLRTTLCTRSSRDLSHNKYDSSSTSSPRTVAMNSISTAAPRRRRDVDRCASMSAATTNFSRAMGSFESIVTPPPPRITN</sequence>
<organism evidence="1">
    <name type="scientific">freshwater metagenome</name>
    <dbReference type="NCBI Taxonomy" id="449393"/>
    <lineage>
        <taxon>unclassified sequences</taxon>
        <taxon>metagenomes</taxon>
        <taxon>ecological metagenomes</taxon>
    </lineage>
</organism>
<reference evidence="1" key="1">
    <citation type="submission" date="2020-05" db="EMBL/GenBank/DDBJ databases">
        <authorList>
            <person name="Chiriac C."/>
            <person name="Salcher M."/>
            <person name="Ghai R."/>
            <person name="Kavagutti S V."/>
        </authorList>
    </citation>
    <scope>NUCLEOTIDE SEQUENCE</scope>
</reference>
<accession>A0A6J6AG90</accession>
<dbReference type="EMBL" id="CAETWZ010000017">
    <property type="protein sequence ID" value="CAB4367528.1"/>
    <property type="molecule type" value="Genomic_DNA"/>
</dbReference>
<proteinExistence type="predicted"/>
<gene>
    <name evidence="1" type="ORF">UFOPK4179_00312</name>
</gene>
<evidence type="ECO:0000313" key="1">
    <source>
        <dbReference type="EMBL" id="CAB4367528.1"/>
    </source>
</evidence>
<name>A0A6J6AG90_9ZZZZ</name>